<organism evidence="1 2">
    <name type="scientific">Parazoarcus communis</name>
    <dbReference type="NCBI Taxonomy" id="41977"/>
    <lineage>
        <taxon>Bacteria</taxon>
        <taxon>Pseudomonadati</taxon>
        <taxon>Pseudomonadota</taxon>
        <taxon>Betaproteobacteria</taxon>
        <taxon>Rhodocyclales</taxon>
        <taxon>Zoogloeaceae</taxon>
        <taxon>Parazoarcus</taxon>
    </lineage>
</organism>
<sequence length="96" mass="11292">MGKREEYLALMEKQLNEWKAKTEPFKASAEQWEAQMKAQYEKNLEALQAKREEAWENLSTLKSASDDAWDQVKANMDKTWEDLKASTEKLTNLHKK</sequence>
<name>A0A2U8GM42_9RHOO</name>
<dbReference type="RefSeq" id="WP_108948368.1">
    <property type="nucleotide sequence ID" value="NZ_CP022187.1"/>
</dbReference>
<evidence type="ECO:0008006" key="3">
    <source>
        <dbReference type="Google" id="ProtNLM"/>
    </source>
</evidence>
<dbReference type="EMBL" id="CP022187">
    <property type="protein sequence ID" value="AWI74662.1"/>
    <property type="molecule type" value="Genomic_DNA"/>
</dbReference>
<dbReference type="AlphaFoldDB" id="A0A2U8GM42"/>
<accession>A0A2U8GM42</accession>
<reference evidence="1 2" key="1">
    <citation type="submission" date="2017-06" db="EMBL/GenBank/DDBJ databases">
        <title>Azoarcus.</title>
        <authorList>
            <person name="Woo J.-H."/>
            <person name="Kim H.-S."/>
        </authorList>
    </citation>
    <scope>NUCLEOTIDE SEQUENCE [LARGE SCALE GENOMIC DNA]</scope>
    <source>
        <strain evidence="1 2">TSPY31</strain>
    </source>
</reference>
<gene>
    <name evidence="1" type="ORF">CEW83_05070</name>
</gene>
<evidence type="ECO:0000313" key="1">
    <source>
        <dbReference type="EMBL" id="AWI74662.1"/>
    </source>
</evidence>
<evidence type="ECO:0000313" key="2">
    <source>
        <dbReference type="Proteomes" id="UP000244930"/>
    </source>
</evidence>
<keyword evidence="2" id="KW-1185">Reference proteome</keyword>
<dbReference type="Proteomes" id="UP000244930">
    <property type="component" value="Chromosome"/>
</dbReference>
<proteinExistence type="predicted"/>
<protein>
    <recommendedName>
        <fullName evidence="3">Coiled coil domain-containing protein</fullName>
    </recommendedName>
</protein>
<dbReference type="KEGG" id="acom:CEW83_05070"/>